<name>A0ABU8LJ05_9MICO</name>
<reference evidence="13 14" key="1">
    <citation type="submission" date="2024-02" db="EMBL/GenBank/DDBJ databases">
        <authorList>
            <person name="Saticioglu I.B."/>
        </authorList>
    </citation>
    <scope>NUCLEOTIDE SEQUENCE [LARGE SCALE GENOMIC DNA]</scope>
    <source>
        <strain evidence="13 14">Mu-43</strain>
    </source>
</reference>
<evidence type="ECO:0000313" key="14">
    <source>
        <dbReference type="Proteomes" id="UP001366085"/>
    </source>
</evidence>
<dbReference type="EMBL" id="JBBDGN010000004">
    <property type="protein sequence ID" value="MEJ1091303.1"/>
    <property type="molecule type" value="Genomic_DNA"/>
</dbReference>
<dbReference type="InterPro" id="IPR027005">
    <property type="entry name" value="PMT-like"/>
</dbReference>
<keyword evidence="10" id="KW-1003">Cell membrane</keyword>
<feature type="transmembrane region" description="Helical" evidence="10">
    <location>
        <begin position="438"/>
        <end position="454"/>
    </location>
</feature>
<feature type="transmembrane region" description="Helical" evidence="10">
    <location>
        <begin position="134"/>
        <end position="155"/>
    </location>
</feature>
<gene>
    <name evidence="13" type="ORF">WDU93_06300</name>
</gene>
<accession>A0ABU8LJ05</accession>
<feature type="transmembrane region" description="Helical" evidence="10">
    <location>
        <begin position="338"/>
        <end position="360"/>
    </location>
</feature>
<feature type="transmembrane region" description="Helical" evidence="10">
    <location>
        <begin position="162"/>
        <end position="180"/>
    </location>
</feature>
<dbReference type="InterPro" id="IPR032421">
    <property type="entry name" value="PMT_4TMC"/>
</dbReference>
<organism evidence="13 14">
    <name type="scientific">Microbacterium istanbulense</name>
    <dbReference type="NCBI Taxonomy" id="3122049"/>
    <lineage>
        <taxon>Bacteria</taxon>
        <taxon>Bacillati</taxon>
        <taxon>Actinomycetota</taxon>
        <taxon>Actinomycetes</taxon>
        <taxon>Micrococcales</taxon>
        <taxon>Microbacteriaceae</taxon>
        <taxon>Microbacterium</taxon>
    </lineage>
</organism>
<comment type="subcellular location">
    <subcellularLocation>
        <location evidence="10">Cell membrane</location>
    </subcellularLocation>
    <subcellularLocation>
        <location evidence="1">Endomembrane system</location>
        <topology evidence="1">Multi-pass membrane protein</topology>
    </subcellularLocation>
</comment>
<evidence type="ECO:0000256" key="8">
    <source>
        <dbReference type="ARBA" id="ARBA00023136"/>
    </source>
</evidence>
<dbReference type="EC" id="2.4.1.-" evidence="10"/>
<evidence type="ECO:0000256" key="3">
    <source>
        <dbReference type="ARBA" id="ARBA00007222"/>
    </source>
</evidence>
<keyword evidence="5 10" id="KW-0808">Transferase</keyword>
<evidence type="ECO:0000256" key="9">
    <source>
        <dbReference type="ARBA" id="ARBA00093617"/>
    </source>
</evidence>
<evidence type="ECO:0000256" key="6">
    <source>
        <dbReference type="ARBA" id="ARBA00022692"/>
    </source>
</evidence>
<feature type="transmembrane region" description="Helical" evidence="10">
    <location>
        <begin position="186"/>
        <end position="204"/>
    </location>
</feature>
<feature type="domain" description="ArnT-like N-terminal" evidence="11">
    <location>
        <begin position="112"/>
        <end position="203"/>
    </location>
</feature>
<evidence type="ECO:0000256" key="10">
    <source>
        <dbReference type="RuleBase" id="RU367007"/>
    </source>
</evidence>
<evidence type="ECO:0000256" key="7">
    <source>
        <dbReference type="ARBA" id="ARBA00022989"/>
    </source>
</evidence>
<protein>
    <recommendedName>
        <fullName evidence="9 10">Polyprenol-phosphate-mannose--protein mannosyltransferase</fullName>
        <ecNumber evidence="10">2.4.1.-</ecNumber>
    </recommendedName>
</protein>
<dbReference type="PANTHER" id="PTHR10050:SF46">
    <property type="entry name" value="PROTEIN O-MANNOSYL-TRANSFERASE 2"/>
    <property type="match status" value="1"/>
</dbReference>
<dbReference type="PANTHER" id="PTHR10050">
    <property type="entry name" value="DOLICHYL-PHOSPHATE-MANNOSE--PROTEIN MANNOSYLTRANSFERASE"/>
    <property type="match status" value="1"/>
</dbReference>
<feature type="transmembrane region" description="Helical" evidence="10">
    <location>
        <begin position="277"/>
        <end position="295"/>
    </location>
</feature>
<evidence type="ECO:0000256" key="5">
    <source>
        <dbReference type="ARBA" id="ARBA00022679"/>
    </source>
</evidence>
<comment type="caution">
    <text evidence="13">The sequence shown here is derived from an EMBL/GenBank/DDBJ whole genome shotgun (WGS) entry which is preliminary data.</text>
</comment>
<dbReference type="Pfam" id="PF16192">
    <property type="entry name" value="PMT_4TMC"/>
    <property type="match status" value="1"/>
</dbReference>
<keyword evidence="8 10" id="KW-0472">Membrane</keyword>
<evidence type="ECO:0000256" key="2">
    <source>
        <dbReference type="ARBA" id="ARBA00004922"/>
    </source>
</evidence>
<feature type="transmembrane region" description="Helical" evidence="10">
    <location>
        <begin position="466"/>
        <end position="485"/>
    </location>
</feature>
<evidence type="ECO:0000313" key="13">
    <source>
        <dbReference type="EMBL" id="MEJ1091303.1"/>
    </source>
</evidence>
<sequence>MTSPPPLLPPVQSRLTVLGRWRAALASDPAVRRALGWLAPTLLTLFAALLRLANLDHPHELAFDETYYVKDAWSLWLLGYEGTWSDGANAAFNAGDADAIASALDPKGSFVVHPPLGKWLIALGMALTGPTSSFGWRVSVAVLGSLSVLVVFLIAKALTRSLIAASIAGFLLAIDGLGIVMSRTALLDGILTFFILLGFLFVLYDGRRTIPRIAAGMPDEPQPFTGPVTLRHLGRLANGAAMSPGRTVIWTEKTAPAAPREHPAPPSELIAYNAPIFWRRPWLVAAGVMLGAACAVKWSGLYALAAFGLWVVVSDALARRRAGILLWPTDAVLRQGPVSFVLVVGPALLTYLLTWTGWFVTSGGYARGNFANPFTALVYYHSSILGFHSGLSSSHPYASPAWQWPLLLRPTAVWVDKQPNTCGTDNCISVVSTIPNPLLWYGGVVAVLYLVYRITRGLIERAPVSWVYSAPLVGIAATYLPWLFLPNRTIFQFYTVAIMPFLVLALVLALRDLAGRRDDPLSRRQAGERTVIVILVGITLVSVFFYPVWTGMSVPYEFWLIHNWLPGWI</sequence>
<evidence type="ECO:0000256" key="4">
    <source>
        <dbReference type="ARBA" id="ARBA00022676"/>
    </source>
</evidence>
<feature type="transmembrane region" description="Helical" evidence="10">
    <location>
        <begin position="491"/>
        <end position="510"/>
    </location>
</feature>
<feature type="transmembrane region" description="Helical" evidence="10">
    <location>
        <begin position="531"/>
        <end position="549"/>
    </location>
</feature>
<evidence type="ECO:0000259" key="11">
    <source>
        <dbReference type="Pfam" id="PF02366"/>
    </source>
</evidence>
<dbReference type="Pfam" id="PF02366">
    <property type="entry name" value="PMT"/>
    <property type="match status" value="1"/>
</dbReference>
<feature type="domain" description="Protein O-mannosyl-transferase C-terminal four TM" evidence="12">
    <location>
        <begin position="375"/>
        <end position="568"/>
    </location>
</feature>
<comment type="similarity">
    <text evidence="3 10">Belongs to the glycosyltransferase 39 family.</text>
</comment>
<keyword evidence="4 10" id="KW-0328">Glycosyltransferase</keyword>
<keyword evidence="7 10" id="KW-1133">Transmembrane helix</keyword>
<evidence type="ECO:0000256" key="1">
    <source>
        <dbReference type="ARBA" id="ARBA00004127"/>
    </source>
</evidence>
<evidence type="ECO:0000259" key="12">
    <source>
        <dbReference type="Pfam" id="PF16192"/>
    </source>
</evidence>
<dbReference type="InterPro" id="IPR003342">
    <property type="entry name" value="ArnT-like_N"/>
</dbReference>
<comment type="function">
    <text evidence="10">Protein O-mannosyltransferase that catalyzes the transfer of a single mannose residue from a polyprenol phospho-mannosyl lipidic donor to the hydroxyl group of selected serine and threonine residues in acceptor proteins.</text>
</comment>
<proteinExistence type="inferred from homology"/>
<dbReference type="Proteomes" id="UP001366085">
    <property type="component" value="Unassembled WGS sequence"/>
</dbReference>
<dbReference type="RefSeq" id="WP_337318687.1">
    <property type="nucleotide sequence ID" value="NZ_JBBDGN010000004.1"/>
</dbReference>
<keyword evidence="6 10" id="KW-0812">Transmembrane</keyword>
<keyword evidence="14" id="KW-1185">Reference proteome</keyword>
<comment type="pathway">
    <text evidence="2 10">Protein modification; protein glycosylation.</text>
</comment>